<organism evidence="3 4">
    <name type="scientific">Rubripirellula amarantea</name>
    <dbReference type="NCBI Taxonomy" id="2527999"/>
    <lineage>
        <taxon>Bacteria</taxon>
        <taxon>Pseudomonadati</taxon>
        <taxon>Planctomycetota</taxon>
        <taxon>Planctomycetia</taxon>
        <taxon>Pirellulales</taxon>
        <taxon>Pirellulaceae</taxon>
        <taxon>Rubripirellula</taxon>
    </lineage>
</organism>
<protein>
    <recommendedName>
        <fullName evidence="5">Ceramidase</fullName>
    </recommendedName>
</protein>
<feature type="chain" id="PRO_5023020434" description="Ceramidase" evidence="2">
    <location>
        <begin position="21"/>
        <end position="501"/>
    </location>
</feature>
<sequence precursor="true">MRRSLSCLVVWLVVVGVANAMSPLKSGFAERDITPEIGMECPGGYGKAFHRVLHDPCKVRAAVFDDGEKRVAIVCVDALVIHRVLVHAARERIQTRCGIEAGAILIHATHSHSSGPTGMIYPGEYDHASPMVQDLAYRQSSTANLDYVQHVENQIVDCVVDADANREECTYSIGRGHEEQVAFNRRFFMANGITQTHPRPGNPDILGVAGPTDPEVGVIGVWDREGNLEGCIVNFVCHATTSPPGISANYIYFVEKVIRGTFGDDCVLVFLAGASGDVTQVDNMATQVARDPADSSRFVGGSVGAEAVKVLLREPRGDNANLAFQSKLLIIKRRPPSAERVARSHELVSQEPSAVGKTVWTFAKEIVLLDAKLKKEPEVEVEVQAIQIGPAVFLTDPAEFFCQFGLDIKARSHFPFTFPVSLANGCVGYVPTQEAFGKRGGGYETRLTSYSNLEITAGSQMVDAAIELASALSPGEIPKRSPAPPFRSSAWDYGSVSPELD</sequence>
<dbReference type="Proteomes" id="UP000316598">
    <property type="component" value="Unassembled WGS sequence"/>
</dbReference>
<evidence type="ECO:0000256" key="2">
    <source>
        <dbReference type="SAM" id="SignalP"/>
    </source>
</evidence>
<dbReference type="RefSeq" id="WP_146515687.1">
    <property type="nucleotide sequence ID" value="NZ_SJPI01000002.1"/>
</dbReference>
<dbReference type="AlphaFoldDB" id="A0A5C5WKW5"/>
<reference evidence="3 4" key="1">
    <citation type="submission" date="2019-02" db="EMBL/GenBank/DDBJ databases">
        <title>Deep-cultivation of Planctomycetes and their phenomic and genomic characterization uncovers novel biology.</title>
        <authorList>
            <person name="Wiegand S."/>
            <person name="Jogler M."/>
            <person name="Boedeker C."/>
            <person name="Pinto D."/>
            <person name="Vollmers J."/>
            <person name="Rivas-Marin E."/>
            <person name="Kohn T."/>
            <person name="Peeters S.H."/>
            <person name="Heuer A."/>
            <person name="Rast P."/>
            <person name="Oberbeckmann S."/>
            <person name="Bunk B."/>
            <person name="Jeske O."/>
            <person name="Meyerdierks A."/>
            <person name="Storesund J.E."/>
            <person name="Kallscheuer N."/>
            <person name="Luecker S."/>
            <person name="Lage O.M."/>
            <person name="Pohl T."/>
            <person name="Merkel B.J."/>
            <person name="Hornburger P."/>
            <person name="Mueller R.-W."/>
            <person name="Bruemmer F."/>
            <person name="Labrenz M."/>
            <person name="Spormann A.M."/>
            <person name="Op Den Camp H."/>
            <person name="Overmann J."/>
            <person name="Amann R."/>
            <person name="Jetten M.S.M."/>
            <person name="Mascher T."/>
            <person name="Medema M.H."/>
            <person name="Devos D.P."/>
            <person name="Kaster A.-K."/>
            <person name="Ovreas L."/>
            <person name="Rohde M."/>
            <person name="Galperin M.Y."/>
            <person name="Jogler C."/>
        </authorList>
    </citation>
    <scope>NUCLEOTIDE SEQUENCE [LARGE SCALE GENOMIC DNA]</scope>
    <source>
        <strain evidence="3 4">Pla22</strain>
    </source>
</reference>
<evidence type="ECO:0000313" key="4">
    <source>
        <dbReference type="Proteomes" id="UP000316598"/>
    </source>
</evidence>
<proteinExistence type="predicted"/>
<dbReference type="EMBL" id="SJPI01000002">
    <property type="protein sequence ID" value="TWT50462.1"/>
    <property type="molecule type" value="Genomic_DNA"/>
</dbReference>
<evidence type="ECO:0000256" key="1">
    <source>
        <dbReference type="SAM" id="MobiDB-lite"/>
    </source>
</evidence>
<feature type="signal peptide" evidence="2">
    <location>
        <begin position="1"/>
        <end position="20"/>
    </location>
</feature>
<feature type="region of interest" description="Disordered" evidence="1">
    <location>
        <begin position="477"/>
        <end position="501"/>
    </location>
</feature>
<keyword evidence="4" id="KW-1185">Reference proteome</keyword>
<comment type="caution">
    <text evidence="3">The sequence shown here is derived from an EMBL/GenBank/DDBJ whole genome shotgun (WGS) entry which is preliminary data.</text>
</comment>
<keyword evidence="2" id="KW-0732">Signal</keyword>
<gene>
    <name evidence="3" type="ORF">Pla22_32050</name>
</gene>
<dbReference type="OrthoDB" id="9790058at2"/>
<evidence type="ECO:0000313" key="3">
    <source>
        <dbReference type="EMBL" id="TWT50462.1"/>
    </source>
</evidence>
<accession>A0A5C5WKW5</accession>
<name>A0A5C5WKW5_9BACT</name>
<evidence type="ECO:0008006" key="5">
    <source>
        <dbReference type="Google" id="ProtNLM"/>
    </source>
</evidence>